<evidence type="ECO:0000256" key="1">
    <source>
        <dbReference type="SAM" id="MobiDB-lite"/>
    </source>
</evidence>
<reference evidence="2 3" key="2">
    <citation type="journal article" date="2012" name="PLoS Pathog.">
        <title>Diverse lifestyles and strategies of plant pathogenesis encoded in the genomes of eighteen Dothideomycetes fungi.</title>
        <authorList>
            <person name="Ohm R.A."/>
            <person name="Feau N."/>
            <person name="Henrissat B."/>
            <person name="Schoch C.L."/>
            <person name="Horwitz B.A."/>
            <person name="Barry K.W."/>
            <person name="Condon B.J."/>
            <person name="Copeland A.C."/>
            <person name="Dhillon B."/>
            <person name="Glaser F."/>
            <person name="Hesse C.N."/>
            <person name="Kosti I."/>
            <person name="LaButti K."/>
            <person name="Lindquist E.A."/>
            <person name="Lucas S."/>
            <person name="Salamov A.A."/>
            <person name="Bradshaw R.E."/>
            <person name="Ciuffetti L."/>
            <person name="Hamelin R.C."/>
            <person name="Kema G.H.J."/>
            <person name="Lawrence C."/>
            <person name="Scott J.A."/>
            <person name="Spatafora J.W."/>
            <person name="Turgeon B.G."/>
            <person name="de Wit P.J.G.M."/>
            <person name="Zhong S."/>
            <person name="Goodwin S.B."/>
            <person name="Grigoriev I.V."/>
        </authorList>
    </citation>
    <scope>NUCLEOTIDE SEQUENCE [LARGE SCALE GENOMIC DNA]</scope>
    <source>
        <strain evidence="3">NZE10 / CBS 128990</strain>
    </source>
</reference>
<reference evidence="3" key="1">
    <citation type="journal article" date="2012" name="PLoS Genet.">
        <title>The genomes of the fungal plant pathogens Cladosporium fulvum and Dothistroma septosporum reveal adaptation to different hosts and lifestyles but also signatures of common ancestry.</title>
        <authorList>
            <person name="de Wit P.J.G.M."/>
            <person name="van der Burgt A."/>
            <person name="Oekmen B."/>
            <person name="Stergiopoulos I."/>
            <person name="Abd-Elsalam K.A."/>
            <person name="Aerts A.L."/>
            <person name="Bahkali A.H."/>
            <person name="Beenen H.G."/>
            <person name="Chettri P."/>
            <person name="Cox M.P."/>
            <person name="Datema E."/>
            <person name="de Vries R.P."/>
            <person name="Dhillon B."/>
            <person name="Ganley A.R."/>
            <person name="Griffiths S.A."/>
            <person name="Guo Y."/>
            <person name="Hamelin R.C."/>
            <person name="Henrissat B."/>
            <person name="Kabir M.S."/>
            <person name="Jashni M.K."/>
            <person name="Kema G."/>
            <person name="Klaubauf S."/>
            <person name="Lapidus A."/>
            <person name="Levasseur A."/>
            <person name="Lindquist E."/>
            <person name="Mehrabi R."/>
            <person name="Ohm R.A."/>
            <person name="Owen T.J."/>
            <person name="Salamov A."/>
            <person name="Schwelm A."/>
            <person name="Schijlen E."/>
            <person name="Sun H."/>
            <person name="van den Burg H.A."/>
            <person name="van Ham R.C.H.J."/>
            <person name="Zhang S."/>
            <person name="Goodwin S.B."/>
            <person name="Grigoriev I.V."/>
            <person name="Collemare J."/>
            <person name="Bradshaw R.E."/>
        </authorList>
    </citation>
    <scope>NUCLEOTIDE SEQUENCE [LARGE SCALE GENOMIC DNA]</scope>
    <source>
        <strain evidence="3">NZE10 / CBS 128990</strain>
    </source>
</reference>
<evidence type="ECO:0000313" key="2">
    <source>
        <dbReference type="EMBL" id="EME44812.1"/>
    </source>
</evidence>
<sequence length="1068" mass="116199">MKVAKGVSLLCVASSFTHGHIVSLASSNRTVLESTVSIAVPHGQFLNTSLDGHIAVESDRKHGKPDTKVPDRHGKERALYHLTHYMAQRGRDRILWHFPDFSQKCAHDMDCRLALVGIPDSVTQRVVNQRPAQRGDKFDAVKFLEHASEKGVMAEFDGALWTMILWQGLSDSGPGGLDNLWTTVKQDNKLLTYLRTLIRQTNPGHHKIGHKAVEKAFSKVNKMRPMNGSPMSPQLPSDYNPAGTLFLRSLLSHGVCHGDAYFCDGREEDLSESPTLKLLRIANMDHVLSDQNYFRTALHEISDLPQDKRKGRQWPYLHYNHARKHNKDVQKAIDVAVKETRRAAKSLFMVVAQLRHSFEVFDITTGQLTPATVMPSPKTGEPLSRLRDLGYLRYFTPDVKNNGTNVLTYSRFLRDVTPVLAGAWMLIPADDLGPKLAKISTNYRPSNDSIAAAWWNSGIPDQIDIRSIEALRNDKGDIAVDSMGQPKLRSISWSPALAQMMAVDSVSLRDRGTGEYHVAIRPLKPDGTPFQRVEGYDMSFEFIPGKTAGVNALSIPRQAVKFHRVSHSKRSATRGSKGGLSINQALEEEFYELRTGTYGLTDRSSTLVERSKQKRDPGDGFFDPAAVNAWLEGLEVFQSAPVSPVSSIADSVWSGAGASSLGVGTLGAGASGSTEATIVRGSSFRMGLSPDMARFELFDEAGQAAYLGWEEGSGQLLFYYRGIDGLRAGATVDIAEGTLLLDRIGAVFEGSSAGAEGSAAAEGSAVGAAEGSTSVAGVASGVCFVLTIALSAVMMGLEFAPDHTCPMRARYTEMWNSEVASATTFQAPCESTTTGLYNAFATTASLPTTSWFNGSPDATTSPTGTSWINGSQDATTSPTGTSWISDWVEPISRTTDPATVWSSSHSDAAMSEATSVPPSNFTVPAPGPFPTFSNASIPVGAETNNACPCATKTPNTNTTSTPGPVAKKIEPHCETAPLPQGFQYAWVSNLICPVPMVYECTIDWYRHRVNELPAGRRNPSYCHNGDFAGHYRAEEMGCLPSFEKKGCKKEFGLESLSFKEYLKLRDEI</sequence>
<keyword evidence="3" id="KW-1185">Reference proteome</keyword>
<dbReference type="HOGENOM" id="CLU_288029_0_0_1"/>
<evidence type="ECO:0000313" key="3">
    <source>
        <dbReference type="Proteomes" id="UP000016933"/>
    </source>
</evidence>
<dbReference type="EMBL" id="KB446539">
    <property type="protein sequence ID" value="EME44812.1"/>
    <property type="molecule type" value="Genomic_DNA"/>
</dbReference>
<gene>
    <name evidence="2" type="ORF">DOTSEDRAFT_24794</name>
</gene>
<accession>N1PN34</accession>
<dbReference type="AlphaFoldDB" id="N1PN34"/>
<feature type="region of interest" description="Disordered" evidence="1">
    <location>
        <begin position="857"/>
        <end position="883"/>
    </location>
</feature>
<dbReference type="STRING" id="675120.N1PN34"/>
<proteinExistence type="predicted"/>
<dbReference type="OrthoDB" id="3635319at2759"/>
<name>N1PN34_DOTSN</name>
<dbReference type="Proteomes" id="UP000016933">
    <property type="component" value="Unassembled WGS sequence"/>
</dbReference>
<protein>
    <submittedName>
        <fullName evidence="2">Uncharacterized protein</fullName>
    </submittedName>
</protein>
<organism evidence="2 3">
    <name type="scientific">Dothistroma septosporum (strain NZE10 / CBS 128990)</name>
    <name type="common">Red band needle blight fungus</name>
    <name type="synonym">Mycosphaerella pini</name>
    <dbReference type="NCBI Taxonomy" id="675120"/>
    <lineage>
        <taxon>Eukaryota</taxon>
        <taxon>Fungi</taxon>
        <taxon>Dikarya</taxon>
        <taxon>Ascomycota</taxon>
        <taxon>Pezizomycotina</taxon>
        <taxon>Dothideomycetes</taxon>
        <taxon>Dothideomycetidae</taxon>
        <taxon>Mycosphaerellales</taxon>
        <taxon>Mycosphaerellaceae</taxon>
        <taxon>Dothistroma</taxon>
    </lineage>
</organism>